<name>A0A9J5ZB36_SOLCO</name>
<sequence>MLDKDNNATINKRLIEQLLEAAIFVSHGLIWTFFFEAFRWIPDLEPLFKLATSNSTLVIRD</sequence>
<dbReference type="Proteomes" id="UP000824120">
    <property type="component" value="Chromosome 4"/>
</dbReference>
<protein>
    <submittedName>
        <fullName evidence="2">Uncharacterized protein</fullName>
    </submittedName>
</protein>
<reference evidence="2 3" key="1">
    <citation type="submission" date="2020-09" db="EMBL/GenBank/DDBJ databases">
        <title>De no assembly of potato wild relative species, Solanum commersonii.</title>
        <authorList>
            <person name="Cho K."/>
        </authorList>
    </citation>
    <scope>NUCLEOTIDE SEQUENCE [LARGE SCALE GENOMIC DNA]</scope>
    <source>
        <strain evidence="2">LZ3.2</strain>
        <tissue evidence="2">Leaf</tissue>
    </source>
</reference>
<evidence type="ECO:0000313" key="3">
    <source>
        <dbReference type="Proteomes" id="UP000824120"/>
    </source>
</evidence>
<dbReference type="EMBL" id="JACXVP010000004">
    <property type="protein sequence ID" value="KAG5609135.1"/>
    <property type="molecule type" value="Genomic_DNA"/>
</dbReference>
<keyword evidence="1" id="KW-1133">Transmembrane helix</keyword>
<accession>A0A9J5ZB36</accession>
<organism evidence="2 3">
    <name type="scientific">Solanum commersonii</name>
    <name type="common">Commerson's wild potato</name>
    <name type="synonym">Commerson's nightshade</name>
    <dbReference type="NCBI Taxonomy" id="4109"/>
    <lineage>
        <taxon>Eukaryota</taxon>
        <taxon>Viridiplantae</taxon>
        <taxon>Streptophyta</taxon>
        <taxon>Embryophyta</taxon>
        <taxon>Tracheophyta</taxon>
        <taxon>Spermatophyta</taxon>
        <taxon>Magnoliopsida</taxon>
        <taxon>eudicotyledons</taxon>
        <taxon>Gunneridae</taxon>
        <taxon>Pentapetalae</taxon>
        <taxon>asterids</taxon>
        <taxon>lamiids</taxon>
        <taxon>Solanales</taxon>
        <taxon>Solanaceae</taxon>
        <taxon>Solanoideae</taxon>
        <taxon>Solaneae</taxon>
        <taxon>Solanum</taxon>
    </lineage>
</organism>
<dbReference type="AlphaFoldDB" id="A0A9J5ZB36"/>
<feature type="transmembrane region" description="Helical" evidence="1">
    <location>
        <begin position="21"/>
        <end position="41"/>
    </location>
</feature>
<evidence type="ECO:0000256" key="1">
    <source>
        <dbReference type="SAM" id="Phobius"/>
    </source>
</evidence>
<proteinExistence type="predicted"/>
<keyword evidence="1" id="KW-0472">Membrane</keyword>
<comment type="caution">
    <text evidence="2">The sequence shown here is derived from an EMBL/GenBank/DDBJ whole genome shotgun (WGS) entry which is preliminary data.</text>
</comment>
<evidence type="ECO:0000313" key="2">
    <source>
        <dbReference type="EMBL" id="KAG5609135.1"/>
    </source>
</evidence>
<keyword evidence="1" id="KW-0812">Transmembrane</keyword>
<gene>
    <name evidence="2" type="ORF">H5410_020416</name>
</gene>
<keyword evidence="3" id="KW-1185">Reference proteome</keyword>